<comment type="caution">
    <text evidence="6">The sequence shown here is derived from an EMBL/GenBank/DDBJ whole genome shotgun (WGS) entry which is preliminary data.</text>
</comment>
<name>A0A813VIR6_9BILA</name>
<evidence type="ECO:0000256" key="4">
    <source>
        <dbReference type="ARBA" id="ARBA00022833"/>
    </source>
</evidence>
<dbReference type="GO" id="GO:0008270">
    <property type="term" value="F:zinc ion binding"/>
    <property type="evidence" value="ECO:0007669"/>
    <property type="project" value="UniProtKB-KW"/>
</dbReference>
<gene>
    <name evidence="6" type="ORF">ZHD862_LOCUS4188</name>
</gene>
<dbReference type="InterPro" id="IPR029063">
    <property type="entry name" value="SAM-dependent_MTases_sf"/>
</dbReference>
<dbReference type="Gene3D" id="3.40.50.150">
    <property type="entry name" value="Vaccinia Virus protein VP39"/>
    <property type="match status" value="1"/>
</dbReference>
<sequence length="168" mass="19374">MTEGHLNVIADDAFHYVSKTIHQYDVVFMDVFSDEAMPSHLNTEQFFASIHSHSFSEFRKSETRSFLALAVLSYILPHRNTVKAHLAKLYAQHCNSLRAALANIPAIALISDVWKNSRDLHFVSLTAHFRDVNFNLISLTIGFRQLVGNHITERRRKYRLYEITSLNI</sequence>
<evidence type="ECO:0000313" key="7">
    <source>
        <dbReference type="Proteomes" id="UP000663864"/>
    </source>
</evidence>
<comment type="subcellular location">
    <subcellularLocation>
        <location evidence="1">Nucleus</location>
    </subcellularLocation>
</comment>
<protein>
    <recommendedName>
        <fullName evidence="8">Transposase</fullName>
    </recommendedName>
</protein>
<dbReference type="SUPFAM" id="SSF53335">
    <property type="entry name" value="S-adenosyl-L-methionine-dependent methyltransferases"/>
    <property type="match status" value="1"/>
</dbReference>
<evidence type="ECO:0000256" key="1">
    <source>
        <dbReference type="ARBA" id="ARBA00004123"/>
    </source>
</evidence>
<evidence type="ECO:0000256" key="5">
    <source>
        <dbReference type="ARBA" id="ARBA00023242"/>
    </source>
</evidence>
<keyword evidence="3" id="KW-0863">Zinc-finger</keyword>
<organism evidence="6 7">
    <name type="scientific">Rotaria sordida</name>
    <dbReference type="NCBI Taxonomy" id="392033"/>
    <lineage>
        <taxon>Eukaryota</taxon>
        <taxon>Metazoa</taxon>
        <taxon>Spiralia</taxon>
        <taxon>Gnathifera</taxon>
        <taxon>Rotifera</taxon>
        <taxon>Eurotatoria</taxon>
        <taxon>Bdelloidea</taxon>
        <taxon>Philodinida</taxon>
        <taxon>Philodinidae</taxon>
        <taxon>Rotaria</taxon>
    </lineage>
</organism>
<dbReference type="PANTHER" id="PTHR46481:SF10">
    <property type="entry name" value="ZINC FINGER BED DOMAIN-CONTAINING PROTEIN 39"/>
    <property type="match status" value="1"/>
</dbReference>
<evidence type="ECO:0000313" key="6">
    <source>
        <dbReference type="EMBL" id="CAF0837252.1"/>
    </source>
</evidence>
<dbReference type="GO" id="GO:0005634">
    <property type="term" value="C:nucleus"/>
    <property type="evidence" value="ECO:0007669"/>
    <property type="project" value="UniProtKB-SubCell"/>
</dbReference>
<evidence type="ECO:0000256" key="3">
    <source>
        <dbReference type="ARBA" id="ARBA00022771"/>
    </source>
</evidence>
<dbReference type="Proteomes" id="UP000663864">
    <property type="component" value="Unassembled WGS sequence"/>
</dbReference>
<dbReference type="EMBL" id="CAJNOT010000098">
    <property type="protein sequence ID" value="CAF0837252.1"/>
    <property type="molecule type" value="Genomic_DNA"/>
</dbReference>
<keyword evidence="2" id="KW-0479">Metal-binding</keyword>
<evidence type="ECO:0008006" key="8">
    <source>
        <dbReference type="Google" id="ProtNLM"/>
    </source>
</evidence>
<keyword evidence="5" id="KW-0539">Nucleus</keyword>
<keyword evidence="4" id="KW-0862">Zinc</keyword>
<dbReference type="PANTHER" id="PTHR46481">
    <property type="entry name" value="ZINC FINGER BED DOMAIN-CONTAINING PROTEIN 4"/>
    <property type="match status" value="1"/>
</dbReference>
<accession>A0A813VIR6</accession>
<dbReference type="InterPro" id="IPR052035">
    <property type="entry name" value="ZnF_BED_domain_contain"/>
</dbReference>
<proteinExistence type="predicted"/>
<reference evidence="6" key="1">
    <citation type="submission" date="2021-02" db="EMBL/GenBank/DDBJ databases">
        <authorList>
            <person name="Nowell W R."/>
        </authorList>
    </citation>
    <scope>NUCLEOTIDE SEQUENCE</scope>
</reference>
<dbReference type="AlphaFoldDB" id="A0A813VIR6"/>
<evidence type="ECO:0000256" key="2">
    <source>
        <dbReference type="ARBA" id="ARBA00022723"/>
    </source>
</evidence>